<dbReference type="Proteomes" id="UP001248134">
    <property type="component" value="Unassembled WGS sequence"/>
</dbReference>
<dbReference type="GO" id="GO:0008237">
    <property type="term" value="F:metallopeptidase activity"/>
    <property type="evidence" value="ECO:0007669"/>
    <property type="project" value="UniProtKB-KW"/>
</dbReference>
<keyword evidence="1" id="KW-0378">Hydrolase</keyword>
<feature type="non-terminal residue" evidence="1">
    <location>
        <position position="36"/>
    </location>
</feature>
<proteinExistence type="predicted"/>
<evidence type="ECO:0000313" key="1">
    <source>
        <dbReference type="EMBL" id="MDR4329841.1"/>
    </source>
</evidence>
<reference evidence="1" key="1">
    <citation type="submission" date="2019-07" db="EMBL/GenBank/DDBJ databases">
        <title>Phylogenomic Reclassification of ATCC Bacillus Strains and Various Taxa within the Genus Bacillus.</title>
        <authorList>
            <person name="Riojas M.A."/>
            <person name="Frank A.M."/>
            <person name="Fenn S.L."/>
            <person name="King S.P."/>
            <person name="Brower S.M."/>
            <person name="Hazbon M.H."/>
        </authorList>
    </citation>
    <scope>NUCLEOTIDE SEQUENCE</scope>
    <source>
        <strain evidence="1">NR-12239</strain>
    </source>
</reference>
<name>A0AAJ1ZB91_9BACI</name>
<keyword evidence="1" id="KW-0482">Metalloprotease</keyword>
<protein>
    <submittedName>
        <fullName evidence="1">CPBP family intramembrane metalloprotease</fullName>
    </submittedName>
</protein>
<evidence type="ECO:0000313" key="2">
    <source>
        <dbReference type="Proteomes" id="UP001248134"/>
    </source>
</evidence>
<sequence>MKLGSYINCLELHHNLPLNTLCRFLCLYQMIFAPEP</sequence>
<comment type="caution">
    <text evidence="1">The sequence shown here is derived from an EMBL/GenBank/DDBJ whole genome shotgun (WGS) entry which is preliminary data.</text>
</comment>
<organism evidence="1 2">
    <name type="scientific">Bacillus pseudomycoides</name>
    <dbReference type="NCBI Taxonomy" id="64104"/>
    <lineage>
        <taxon>Bacteria</taxon>
        <taxon>Bacillati</taxon>
        <taxon>Bacillota</taxon>
        <taxon>Bacilli</taxon>
        <taxon>Bacillales</taxon>
        <taxon>Bacillaceae</taxon>
        <taxon>Bacillus</taxon>
        <taxon>Bacillus cereus group</taxon>
    </lineage>
</organism>
<dbReference type="AlphaFoldDB" id="A0AAJ1ZB91"/>
<keyword evidence="1" id="KW-0645">Protease</keyword>
<gene>
    <name evidence="1" type="ORF">FOS08_30035</name>
</gene>
<accession>A0AAJ1ZB91</accession>
<dbReference type="EMBL" id="VLYX01000147">
    <property type="protein sequence ID" value="MDR4329841.1"/>
    <property type="molecule type" value="Genomic_DNA"/>
</dbReference>